<sequence>MRNLLLLLLIALPAVILTTSPGSGPVAYAQEDDNDDIVDVEGEESSIVTEEEPEEESVTASKDVDTTILFTEPIHNSLSTLELPAGKPVEFLIGFINKGEIDFVVETVNTSFRYPMDFNFYIQNFSTIAYNKIVKPNHEATLAYSFVPSESFAGRPFGLNINLNYRDANGLSFHEAVFNETVQIIELDEGLDGETVFLYIFLAACVILTLVGGQQLLSSFGRRSRSSSRKHTVEVGTSNPNNVDYDWLPSETVRMLNKSPKTPQQSPRQRKAKRSVGSDD</sequence>
<evidence type="ECO:0000313" key="15">
    <source>
        <dbReference type="EMBL" id="OXU26889.1"/>
    </source>
</evidence>
<evidence type="ECO:0000256" key="2">
    <source>
        <dbReference type="ARBA" id="ARBA00006776"/>
    </source>
</evidence>
<comment type="similarity">
    <text evidence="2">Belongs to the TRAP-alpha family.</text>
</comment>
<dbReference type="SMR" id="A0A232F8U9"/>
<evidence type="ECO:0000256" key="4">
    <source>
        <dbReference type="ARBA" id="ARBA00022692"/>
    </source>
</evidence>
<name>A0A232F8U9_9HYME</name>
<dbReference type="OrthoDB" id="1926781at2759"/>
<dbReference type="PANTHER" id="PTHR12924">
    <property type="entry name" value="TRANSLOCON-ASSOCIATED PROTEIN, ALPHA SUBUNIT"/>
    <property type="match status" value="1"/>
</dbReference>
<reference evidence="15 16" key="1">
    <citation type="journal article" date="2017" name="Curr. Biol.">
        <title>The Evolution of Venom by Co-option of Single-Copy Genes.</title>
        <authorList>
            <person name="Martinson E.O."/>
            <person name="Mrinalini"/>
            <person name="Kelkar Y.D."/>
            <person name="Chang C.H."/>
            <person name="Werren J.H."/>
        </authorList>
    </citation>
    <scope>NUCLEOTIDE SEQUENCE [LARGE SCALE GENOMIC DNA]</scope>
    <source>
        <strain evidence="15 16">Alberta</strain>
        <tissue evidence="15">Whole body</tissue>
    </source>
</reference>
<dbReference type="GO" id="GO:0005789">
    <property type="term" value="C:endoplasmic reticulum membrane"/>
    <property type="evidence" value="ECO:0007669"/>
    <property type="project" value="UniProtKB-SubCell"/>
</dbReference>
<keyword evidence="6" id="KW-0256">Endoplasmic reticulum</keyword>
<dbReference type="Pfam" id="PF03896">
    <property type="entry name" value="TRAP_alpha"/>
    <property type="match status" value="1"/>
</dbReference>
<evidence type="ECO:0000256" key="12">
    <source>
        <dbReference type="SAM" id="MobiDB-lite"/>
    </source>
</evidence>
<dbReference type="InterPro" id="IPR005595">
    <property type="entry name" value="TRAP_alpha"/>
</dbReference>
<keyword evidence="4 13" id="KW-0812">Transmembrane</keyword>
<feature type="transmembrane region" description="Helical" evidence="13">
    <location>
        <begin position="196"/>
        <end position="220"/>
    </location>
</feature>
<evidence type="ECO:0000256" key="5">
    <source>
        <dbReference type="ARBA" id="ARBA00022729"/>
    </source>
</evidence>
<evidence type="ECO:0000256" key="1">
    <source>
        <dbReference type="ARBA" id="ARBA00004115"/>
    </source>
</evidence>
<feature type="signal peptide" evidence="14">
    <location>
        <begin position="1"/>
        <end position="18"/>
    </location>
</feature>
<evidence type="ECO:0000256" key="10">
    <source>
        <dbReference type="ARBA" id="ARBA00025854"/>
    </source>
</evidence>
<feature type="chain" id="PRO_5011264520" description="Translocon-associated protein subunit alpha" evidence="14">
    <location>
        <begin position="19"/>
        <end position="280"/>
    </location>
</feature>
<evidence type="ECO:0000313" key="16">
    <source>
        <dbReference type="Proteomes" id="UP000215335"/>
    </source>
</evidence>
<comment type="caution">
    <text evidence="15">The sequence shown here is derived from an EMBL/GenBank/DDBJ whole genome shotgun (WGS) entry which is preliminary data.</text>
</comment>
<accession>A0A232F8U9</accession>
<evidence type="ECO:0000256" key="6">
    <source>
        <dbReference type="ARBA" id="ARBA00022824"/>
    </source>
</evidence>
<comment type="function">
    <text evidence="9">TRAP proteins are part of a complex whose function is to bind calcium to the ER membrane and thereby regulate the retention of ER resident proteins. May be involved in the recycling of the translocation apparatus after completion of the translocation process or may function as a membrane-bound chaperone facilitating folding of translocated proteins.</text>
</comment>
<dbReference type="EMBL" id="NNAY01000704">
    <property type="protein sequence ID" value="OXU26889.1"/>
    <property type="molecule type" value="Genomic_DNA"/>
</dbReference>
<comment type="subcellular location">
    <subcellularLocation>
        <location evidence="1">Endoplasmic reticulum membrane</location>
        <topology evidence="1">Single-pass type I membrane protein</topology>
    </subcellularLocation>
</comment>
<dbReference type="STRING" id="543379.A0A232F8U9"/>
<feature type="region of interest" description="Disordered" evidence="12">
    <location>
        <begin position="254"/>
        <end position="280"/>
    </location>
</feature>
<evidence type="ECO:0000256" key="8">
    <source>
        <dbReference type="ARBA" id="ARBA00023136"/>
    </source>
</evidence>
<protein>
    <recommendedName>
        <fullName evidence="3">Translocon-associated protein subunit alpha</fullName>
    </recommendedName>
    <alternativeName>
        <fullName evidence="11">Signal sequence receptor subunit alpha</fullName>
    </alternativeName>
</protein>
<evidence type="ECO:0000256" key="13">
    <source>
        <dbReference type="SAM" id="Phobius"/>
    </source>
</evidence>
<keyword evidence="8 13" id="KW-0472">Membrane</keyword>
<evidence type="ECO:0000256" key="11">
    <source>
        <dbReference type="ARBA" id="ARBA00031071"/>
    </source>
</evidence>
<evidence type="ECO:0000256" key="3">
    <source>
        <dbReference type="ARBA" id="ARBA00020280"/>
    </source>
</evidence>
<evidence type="ECO:0000256" key="7">
    <source>
        <dbReference type="ARBA" id="ARBA00022989"/>
    </source>
</evidence>
<gene>
    <name evidence="15" type="ORF">TSAR_015186</name>
</gene>
<dbReference type="PANTHER" id="PTHR12924:SF0">
    <property type="entry name" value="TRANSLOCON-ASSOCIATED PROTEIN SUBUNIT ALPHA"/>
    <property type="match status" value="1"/>
</dbReference>
<keyword evidence="16" id="KW-1185">Reference proteome</keyword>
<dbReference type="Proteomes" id="UP000215335">
    <property type="component" value="Unassembled WGS sequence"/>
</dbReference>
<comment type="subunit">
    <text evidence="10">Heterotetramer of TRAP-alpha, TRAP-beta, TRAP-delta and TRAP-gamma. Interacts with palmitoylated calnexin (CALX), the interaction is required for efficient folding of glycosylated proteins.</text>
</comment>
<organism evidence="15 16">
    <name type="scientific">Trichomalopsis sarcophagae</name>
    <dbReference type="NCBI Taxonomy" id="543379"/>
    <lineage>
        <taxon>Eukaryota</taxon>
        <taxon>Metazoa</taxon>
        <taxon>Ecdysozoa</taxon>
        <taxon>Arthropoda</taxon>
        <taxon>Hexapoda</taxon>
        <taxon>Insecta</taxon>
        <taxon>Pterygota</taxon>
        <taxon>Neoptera</taxon>
        <taxon>Endopterygota</taxon>
        <taxon>Hymenoptera</taxon>
        <taxon>Apocrita</taxon>
        <taxon>Proctotrupomorpha</taxon>
        <taxon>Chalcidoidea</taxon>
        <taxon>Pteromalidae</taxon>
        <taxon>Pteromalinae</taxon>
        <taxon>Trichomalopsis</taxon>
    </lineage>
</organism>
<evidence type="ECO:0000256" key="9">
    <source>
        <dbReference type="ARBA" id="ARBA00025620"/>
    </source>
</evidence>
<keyword evidence="5 14" id="KW-0732">Signal</keyword>
<proteinExistence type="inferred from homology"/>
<evidence type="ECO:0000256" key="14">
    <source>
        <dbReference type="SAM" id="SignalP"/>
    </source>
</evidence>
<keyword evidence="7 13" id="KW-1133">Transmembrane helix</keyword>
<dbReference type="AlphaFoldDB" id="A0A232F8U9"/>